<organism evidence="1">
    <name type="scientific">viral metagenome</name>
    <dbReference type="NCBI Taxonomy" id="1070528"/>
    <lineage>
        <taxon>unclassified sequences</taxon>
        <taxon>metagenomes</taxon>
        <taxon>organismal metagenomes</taxon>
    </lineage>
</organism>
<evidence type="ECO:0000313" key="1">
    <source>
        <dbReference type="EMBL" id="QHT97516.1"/>
    </source>
</evidence>
<sequence length="200" mass="23153">MTSTLKNTRIALTFGDAGENHTGMEMVGKLGKEGSGFTKKDLLNIKSHLDKLGYNSHFHSFTLKSVFLGGILIVRNFLGMAEQENLFQEQIKLEWDQKYWDTRRKKVLNKHARANILFLEGVEQNPDYENKKGTIIDSNKLNYFCKFKTHLIDILTMGLKNDKAKNIICEGNKYFNLNKCGIGYHGDTERRKSHLFKFRR</sequence>
<dbReference type="EMBL" id="MN740278">
    <property type="protein sequence ID" value="QHT97516.1"/>
    <property type="molecule type" value="Genomic_DNA"/>
</dbReference>
<accession>A0A6C0IYI9</accession>
<name>A0A6C0IYI9_9ZZZZ</name>
<reference evidence="1" key="1">
    <citation type="journal article" date="2020" name="Nature">
        <title>Giant virus diversity and host interactions through global metagenomics.</title>
        <authorList>
            <person name="Schulz F."/>
            <person name="Roux S."/>
            <person name="Paez-Espino D."/>
            <person name="Jungbluth S."/>
            <person name="Walsh D.A."/>
            <person name="Denef V.J."/>
            <person name="McMahon K.D."/>
            <person name="Konstantinidis K.T."/>
            <person name="Eloe-Fadrosh E.A."/>
            <person name="Kyrpides N.C."/>
            <person name="Woyke T."/>
        </authorList>
    </citation>
    <scope>NUCLEOTIDE SEQUENCE</scope>
    <source>
        <strain evidence="1">GVMAG-M-3300025138-11</strain>
    </source>
</reference>
<proteinExistence type="predicted"/>
<protein>
    <submittedName>
        <fullName evidence="1">Uncharacterized protein</fullName>
    </submittedName>
</protein>
<dbReference type="AlphaFoldDB" id="A0A6C0IYI9"/>